<evidence type="ECO:0000313" key="1">
    <source>
        <dbReference type="EMBL" id="CAD0090777.1"/>
    </source>
</evidence>
<name>A0A9N8JMR1_9PEZI</name>
<gene>
    <name evidence="1" type="ORF">AWRI4619_LOCUS6477</name>
</gene>
<proteinExistence type="predicted"/>
<keyword evidence="2" id="KW-1185">Reference proteome</keyword>
<organism evidence="1 2">
    <name type="scientific">Aureobasidium vineae</name>
    <dbReference type="NCBI Taxonomy" id="2773715"/>
    <lineage>
        <taxon>Eukaryota</taxon>
        <taxon>Fungi</taxon>
        <taxon>Dikarya</taxon>
        <taxon>Ascomycota</taxon>
        <taxon>Pezizomycotina</taxon>
        <taxon>Dothideomycetes</taxon>
        <taxon>Dothideomycetidae</taxon>
        <taxon>Dothideales</taxon>
        <taxon>Saccotheciaceae</taxon>
        <taxon>Aureobasidium</taxon>
    </lineage>
</organism>
<dbReference type="AlphaFoldDB" id="A0A9N8JMR1"/>
<accession>A0A9N8JMR1</accession>
<evidence type="ECO:0000313" key="2">
    <source>
        <dbReference type="Proteomes" id="UP000716446"/>
    </source>
</evidence>
<sequence length="67" mass="7726">MTPKSLMGKADTPQEVELKKNFDTVMKRTTQLSLCITTEDAFASPENTLPLPELHDFFGYELNEYWL</sequence>
<protein>
    <submittedName>
        <fullName evidence="1">Uncharacterized protein</fullName>
    </submittedName>
</protein>
<comment type="caution">
    <text evidence="1">The sequence shown here is derived from an EMBL/GenBank/DDBJ whole genome shotgun (WGS) entry which is preliminary data.</text>
</comment>
<reference evidence="1" key="1">
    <citation type="submission" date="2020-06" db="EMBL/GenBank/DDBJ databases">
        <authorList>
            <person name="Onetto C."/>
        </authorList>
    </citation>
    <scope>NUCLEOTIDE SEQUENCE</scope>
</reference>
<dbReference type="Proteomes" id="UP000716446">
    <property type="component" value="Unassembled WGS sequence"/>
</dbReference>
<dbReference type="EMBL" id="CAIJEN010000009">
    <property type="protein sequence ID" value="CAD0090777.1"/>
    <property type="molecule type" value="Genomic_DNA"/>
</dbReference>